<name>A0ABT2UKG7_9BACL</name>
<evidence type="ECO:0000256" key="3">
    <source>
        <dbReference type="ARBA" id="ARBA00023136"/>
    </source>
</evidence>
<dbReference type="Gene3D" id="3.40.190.10">
    <property type="entry name" value="Periplasmic binding protein-like II"/>
    <property type="match status" value="3"/>
</dbReference>
<dbReference type="EMBL" id="JAOQIO010000084">
    <property type="protein sequence ID" value="MCU6794382.1"/>
    <property type="molecule type" value="Genomic_DNA"/>
</dbReference>
<sequence length="553" mass="61659">MFRKRKGLSALITILLSVSLAACSTGKDLAEQGKSSDGKPEKDIPAGPFAKFPETITVKYGKPSSVDVKLPPGDSQENNEFVRFISDKLNIKYEHTWQTPDGDPYKQKIDLVIASGDVPDVMFVNETQLKLLVNSDLVADLTSAYDKNISPELRKVFDSTKELSLSQATFNGKLMAIPNSQPGADAMNVLYIRKDWLDKLGLPEPKTLSDIENVAKAFIERDPGGNGKNNTLGLTGTQDIINIGSSIFGFDTIFSYYDAYPELWIKNKSGNVEYGSIQPENKAALAKLREMYAAGIIHKEFVAETTSTGREKVISGKVGMFFGPFWMGSFMLMDSVKQNPQAEWIPLAVPLDGKGNFKTHTMSPTSSFLVISKKFKHPEAVIRTLNHEYIIDQSLGVDFYKGQNVPYKRVNLPFGHMMAPFDEKEIRVSGVDKVIAGKADYNSLPSPEKLQYDRIKFEKENPKKDLTAWSTTLSSATTRAMLQDNVIKTSGVFYGKTPTMGRKWVNLKKMEDEVFIKIIMGSKPLEAFDEFVTEWKKLGGDEITNEVRGMLKQ</sequence>
<accession>A0ABT2UKG7</accession>
<keyword evidence="9" id="KW-1185">Reference proteome</keyword>
<evidence type="ECO:0000256" key="6">
    <source>
        <dbReference type="SAM" id="MobiDB-lite"/>
    </source>
</evidence>
<evidence type="ECO:0000256" key="1">
    <source>
        <dbReference type="ARBA" id="ARBA00022475"/>
    </source>
</evidence>
<gene>
    <name evidence="8" type="ORF">OB236_19945</name>
</gene>
<proteinExistence type="predicted"/>
<evidence type="ECO:0000256" key="4">
    <source>
        <dbReference type="ARBA" id="ARBA00023139"/>
    </source>
</evidence>
<keyword evidence="3" id="KW-0472">Membrane</keyword>
<comment type="caution">
    <text evidence="8">The sequence shown here is derived from an EMBL/GenBank/DDBJ whole genome shotgun (WGS) entry which is preliminary data.</text>
</comment>
<dbReference type="CDD" id="cd13580">
    <property type="entry name" value="PBP2_AlgQ_like_1"/>
    <property type="match status" value="1"/>
</dbReference>
<feature type="region of interest" description="Disordered" evidence="6">
    <location>
        <begin position="29"/>
        <end position="49"/>
    </location>
</feature>
<evidence type="ECO:0000256" key="2">
    <source>
        <dbReference type="ARBA" id="ARBA00022729"/>
    </source>
</evidence>
<dbReference type="Proteomes" id="UP001652445">
    <property type="component" value="Unassembled WGS sequence"/>
</dbReference>
<dbReference type="PROSITE" id="PS51257">
    <property type="entry name" value="PROKAR_LIPOPROTEIN"/>
    <property type="match status" value="1"/>
</dbReference>
<dbReference type="InterPro" id="IPR006059">
    <property type="entry name" value="SBP"/>
</dbReference>
<evidence type="ECO:0000313" key="9">
    <source>
        <dbReference type="Proteomes" id="UP001652445"/>
    </source>
</evidence>
<keyword evidence="2 7" id="KW-0732">Signal</keyword>
<keyword evidence="5" id="KW-0449">Lipoprotein</keyword>
<dbReference type="SUPFAM" id="SSF53850">
    <property type="entry name" value="Periplasmic binding protein-like II"/>
    <property type="match status" value="1"/>
</dbReference>
<evidence type="ECO:0000256" key="5">
    <source>
        <dbReference type="ARBA" id="ARBA00023288"/>
    </source>
</evidence>
<organism evidence="8 9">
    <name type="scientific">Paenibacillus baimaensis</name>
    <dbReference type="NCBI Taxonomy" id="2982185"/>
    <lineage>
        <taxon>Bacteria</taxon>
        <taxon>Bacillati</taxon>
        <taxon>Bacillota</taxon>
        <taxon>Bacilli</taxon>
        <taxon>Bacillales</taxon>
        <taxon>Paenibacillaceae</taxon>
        <taxon>Paenibacillus</taxon>
    </lineage>
</organism>
<keyword evidence="1" id="KW-1003">Cell membrane</keyword>
<feature type="signal peptide" evidence="7">
    <location>
        <begin position="1"/>
        <end position="21"/>
    </location>
</feature>
<feature type="chain" id="PRO_5045131454" evidence="7">
    <location>
        <begin position="22"/>
        <end position="553"/>
    </location>
</feature>
<keyword evidence="4" id="KW-0564">Palmitate</keyword>
<evidence type="ECO:0000256" key="7">
    <source>
        <dbReference type="SAM" id="SignalP"/>
    </source>
</evidence>
<dbReference type="RefSeq" id="WP_262685545.1">
    <property type="nucleotide sequence ID" value="NZ_JAOQIO010000084.1"/>
</dbReference>
<dbReference type="PANTHER" id="PTHR43649">
    <property type="entry name" value="ARABINOSE-BINDING PROTEIN-RELATED"/>
    <property type="match status" value="1"/>
</dbReference>
<protein>
    <submittedName>
        <fullName evidence="8">Extracellular solute-binding protein</fullName>
    </submittedName>
</protein>
<dbReference type="InterPro" id="IPR050490">
    <property type="entry name" value="Bact_solute-bd_prot1"/>
</dbReference>
<dbReference type="Pfam" id="PF01547">
    <property type="entry name" value="SBP_bac_1"/>
    <property type="match status" value="1"/>
</dbReference>
<reference evidence="8 9" key="1">
    <citation type="submission" date="2022-09" db="EMBL/GenBank/DDBJ databases">
        <authorList>
            <person name="Han X.L."/>
            <person name="Wang Q."/>
            <person name="Lu T."/>
        </authorList>
    </citation>
    <scope>NUCLEOTIDE SEQUENCE [LARGE SCALE GENOMIC DNA]</scope>
    <source>
        <strain evidence="8 9">WQ 127069</strain>
    </source>
</reference>
<feature type="compositionally biased region" description="Basic and acidic residues" evidence="6">
    <location>
        <begin position="29"/>
        <end position="44"/>
    </location>
</feature>
<evidence type="ECO:0000313" key="8">
    <source>
        <dbReference type="EMBL" id="MCU6794382.1"/>
    </source>
</evidence>
<dbReference type="PANTHER" id="PTHR43649:SF33">
    <property type="entry name" value="POLYGALACTURONAN_RHAMNOGALACTURONAN-BINDING PROTEIN YTCQ"/>
    <property type="match status" value="1"/>
</dbReference>